<dbReference type="InterPro" id="IPR007712">
    <property type="entry name" value="RelE/ParE_toxin"/>
</dbReference>
<gene>
    <name evidence="2" type="primary">relE</name>
    <name evidence="2" type="ORF">At1D1609_05500</name>
</gene>
<evidence type="ECO:0000313" key="3">
    <source>
        <dbReference type="Proteomes" id="UP000237717"/>
    </source>
</evidence>
<organism evidence="2 3">
    <name type="scientific">Agrobacterium tumefaciens</name>
    <dbReference type="NCBI Taxonomy" id="358"/>
    <lineage>
        <taxon>Bacteria</taxon>
        <taxon>Pseudomonadati</taxon>
        <taxon>Pseudomonadota</taxon>
        <taxon>Alphaproteobacteria</taxon>
        <taxon>Hyphomicrobiales</taxon>
        <taxon>Rhizobiaceae</taxon>
        <taxon>Rhizobium/Agrobacterium group</taxon>
        <taxon>Agrobacterium</taxon>
        <taxon>Agrobacterium tumefaciens complex</taxon>
    </lineage>
</organism>
<dbReference type="AlphaFoldDB" id="A0A2L2L8G5"/>
<reference evidence="2 3" key="1">
    <citation type="submission" date="2018-02" db="EMBL/GenBank/DDBJ databases">
        <title>Complete genome sequence of Agrobacterium tumefaciens 1D1609.</title>
        <authorList>
            <person name="Cho S.-T."/>
            <person name="Haryono M."/>
            <person name="Chang H.-H."/>
            <person name="Santos M.N."/>
            <person name="Lai E.-M."/>
            <person name="Kuo C.-H."/>
        </authorList>
    </citation>
    <scope>NUCLEOTIDE SEQUENCE [LARGE SCALE GENOMIC DNA]</scope>
    <source>
        <strain evidence="2 3">1D1609</strain>
    </source>
</reference>
<dbReference type="EMBL" id="CP026924">
    <property type="protein sequence ID" value="AVH40602.1"/>
    <property type="molecule type" value="Genomic_DNA"/>
</dbReference>
<dbReference type="SUPFAM" id="SSF143011">
    <property type="entry name" value="RelE-like"/>
    <property type="match status" value="1"/>
</dbReference>
<sequence length="83" mass="9371">MKQIAYSKSALKVLRRLPTNEAKRITSKIEQFASDPKSLANNVKALVGSPYIRLRVADWRIIMDDQGNVLEVLKIGPRGSIYE</sequence>
<accession>A0A2L2L8G5</accession>
<dbReference type="RefSeq" id="WP_104679282.1">
    <property type="nucleotide sequence ID" value="NZ_CP026924.1"/>
</dbReference>
<proteinExistence type="predicted"/>
<keyword evidence="1" id="KW-1277">Toxin-antitoxin system</keyword>
<evidence type="ECO:0000313" key="2">
    <source>
        <dbReference type="EMBL" id="AVH40602.1"/>
    </source>
</evidence>
<dbReference type="InterPro" id="IPR035093">
    <property type="entry name" value="RelE/ParE_toxin_dom_sf"/>
</dbReference>
<evidence type="ECO:0000256" key="1">
    <source>
        <dbReference type="ARBA" id="ARBA00022649"/>
    </source>
</evidence>
<name>A0A2L2L8G5_AGRTU</name>
<dbReference type="Gene3D" id="3.30.2310.20">
    <property type="entry name" value="RelE-like"/>
    <property type="match status" value="1"/>
</dbReference>
<protein>
    <submittedName>
        <fullName evidence="2">mRNA interferase RelE</fullName>
    </submittedName>
</protein>
<dbReference type="Proteomes" id="UP000237717">
    <property type="component" value="Chromosome I"/>
</dbReference>
<dbReference type="Pfam" id="PF05016">
    <property type="entry name" value="ParE_toxin"/>
    <property type="match status" value="1"/>
</dbReference>